<comment type="caution">
    <text evidence="2">The sequence shown here is derived from an EMBL/GenBank/DDBJ whole genome shotgun (WGS) entry which is preliminary data.</text>
</comment>
<evidence type="ECO:0000256" key="1">
    <source>
        <dbReference type="SAM" id="MobiDB-lite"/>
    </source>
</evidence>
<organism evidence="2 3">
    <name type="scientific">Alectoria fallacina</name>
    <dbReference type="NCBI Taxonomy" id="1903189"/>
    <lineage>
        <taxon>Eukaryota</taxon>
        <taxon>Fungi</taxon>
        <taxon>Dikarya</taxon>
        <taxon>Ascomycota</taxon>
        <taxon>Pezizomycotina</taxon>
        <taxon>Lecanoromycetes</taxon>
        <taxon>OSLEUM clade</taxon>
        <taxon>Lecanoromycetidae</taxon>
        <taxon>Lecanorales</taxon>
        <taxon>Lecanorineae</taxon>
        <taxon>Parmeliaceae</taxon>
        <taxon>Alectoria</taxon>
    </lineage>
</organism>
<reference evidence="2" key="1">
    <citation type="submission" date="2021-03" db="EMBL/GenBank/DDBJ databases">
        <authorList>
            <person name="Tagirdzhanova G."/>
        </authorList>
    </citation>
    <scope>NUCLEOTIDE SEQUENCE</scope>
</reference>
<feature type="region of interest" description="Disordered" evidence="1">
    <location>
        <begin position="1"/>
        <end position="30"/>
    </location>
</feature>
<feature type="compositionally biased region" description="Basic and acidic residues" evidence="1">
    <location>
        <begin position="1"/>
        <end position="16"/>
    </location>
</feature>
<gene>
    <name evidence="2" type="ORF">ALECFALPRED_010369</name>
</gene>
<dbReference type="AlphaFoldDB" id="A0A8H3IHI6"/>
<evidence type="ECO:0000313" key="2">
    <source>
        <dbReference type="EMBL" id="CAF9915890.1"/>
    </source>
</evidence>
<protein>
    <submittedName>
        <fullName evidence="2">Uncharacterized protein</fullName>
    </submittedName>
</protein>
<keyword evidence="3" id="KW-1185">Reference proteome</keyword>
<dbReference type="Proteomes" id="UP000664203">
    <property type="component" value="Unassembled WGS sequence"/>
</dbReference>
<sequence length="240" mass="25676">MEREPNAKNADSEDAFKIGPYAESSPSPIEGTTSVIEARSPISHGPRLIGTLPVARGAQNYFLGELNDATCIGATSALYYHISQRFQRQSTKALPRLNSLPLARGLINSVALFKAHYVAAASFVLFASLSSKGIHYRRPLLRKFEGAGLKQEELDGREEASAEKLTAVGAAFGVVAAATCTTKSGYWPDLKSFGDRFLPPKVVPMGLGTVCLCAGSFNAIGWAANRWALLTSKASPEAQE</sequence>
<accession>A0A8H3IHI6</accession>
<proteinExistence type="predicted"/>
<evidence type="ECO:0000313" key="3">
    <source>
        <dbReference type="Proteomes" id="UP000664203"/>
    </source>
</evidence>
<dbReference type="EMBL" id="CAJPDR010000086">
    <property type="protein sequence ID" value="CAF9915890.1"/>
    <property type="molecule type" value="Genomic_DNA"/>
</dbReference>
<name>A0A8H3IHI6_9LECA</name>